<accession>A0A8J6TRS9</accession>
<evidence type="ECO:0000313" key="1">
    <source>
        <dbReference type="EMBL" id="MBC8434438.1"/>
    </source>
</evidence>
<comment type="caution">
    <text evidence="1">The sequence shown here is derived from an EMBL/GenBank/DDBJ whole genome shotgun (WGS) entry which is preliminary data.</text>
</comment>
<evidence type="ECO:0000313" key="2">
    <source>
        <dbReference type="Proteomes" id="UP000605201"/>
    </source>
</evidence>
<dbReference type="EMBL" id="JACNIG010000442">
    <property type="protein sequence ID" value="MBC8434438.1"/>
    <property type="molecule type" value="Genomic_DNA"/>
</dbReference>
<name>A0A8J6TRS9_9BACT</name>
<reference evidence="1 2" key="1">
    <citation type="submission" date="2020-08" db="EMBL/GenBank/DDBJ databases">
        <title>Bridging the membrane lipid divide: bacteria of the FCB group superphylum have the potential to synthesize archaeal ether lipids.</title>
        <authorList>
            <person name="Villanueva L."/>
            <person name="Von Meijenfeldt F.A.B."/>
            <person name="Westbye A.B."/>
            <person name="Yadav S."/>
            <person name="Hopmans E.C."/>
            <person name="Dutilh B.E."/>
            <person name="Sinninghe Damste J.S."/>
        </authorList>
    </citation>
    <scope>NUCLEOTIDE SEQUENCE [LARGE SCALE GENOMIC DNA]</scope>
    <source>
        <strain evidence="1">NIOZ-UU17</strain>
    </source>
</reference>
<sequence>MNPNLENDPKAALGLTVAEELIPTFYTLLSQGFTVKVRVGCTMRELLLRQMGLSVDYLEQRVQTIFLDGKAVDNFDTAVVRHGSTLALSAAMPGLAGATLRRGGPYAAMRSQISHEKTQVSDNVKDGELVMKLFNLVARELGPMFLAKGVWIKGKNLQGFLQKAPDSFRAGCRAAELNGQPLDIDSLANIEWDQQEIFVTVKKTL</sequence>
<protein>
    <submittedName>
        <fullName evidence="1">Uncharacterized protein</fullName>
    </submittedName>
</protein>
<dbReference type="AlphaFoldDB" id="A0A8J6TRS9"/>
<gene>
    <name evidence="1" type="ORF">H8D96_21225</name>
</gene>
<organism evidence="1 2">
    <name type="scientific">Candidatus Desulfatibia vada</name>
    <dbReference type="NCBI Taxonomy" id="2841696"/>
    <lineage>
        <taxon>Bacteria</taxon>
        <taxon>Pseudomonadati</taxon>
        <taxon>Thermodesulfobacteriota</taxon>
        <taxon>Desulfobacteria</taxon>
        <taxon>Desulfobacterales</taxon>
        <taxon>Desulfobacterales incertae sedis</taxon>
        <taxon>Candidatus Desulfatibia</taxon>
    </lineage>
</organism>
<dbReference type="Proteomes" id="UP000605201">
    <property type="component" value="Unassembled WGS sequence"/>
</dbReference>
<proteinExistence type="predicted"/>